<dbReference type="Gene3D" id="3.40.50.790">
    <property type="match status" value="1"/>
</dbReference>
<evidence type="ECO:0000256" key="7">
    <source>
        <dbReference type="ARBA" id="ARBA00023242"/>
    </source>
</evidence>
<evidence type="ECO:0000256" key="2">
    <source>
        <dbReference type="ARBA" id="ARBA00022499"/>
    </source>
</evidence>
<dbReference type="AlphaFoldDB" id="A0A6P7SE67"/>
<dbReference type="Pfam" id="PF00687">
    <property type="entry name" value="Ribosomal_L1"/>
    <property type="match status" value="1"/>
</dbReference>
<proteinExistence type="inferred from homology"/>
<dbReference type="InterPro" id="IPR023674">
    <property type="entry name" value="Ribosomal_uL1-like"/>
</dbReference>
<evidence type="ECO:0000256" key="5">
    <source>
        <dbReference type="ARBA" id="ARBA00022990"/>
    </source>
</evidence>
<gene>
    <name evidence="13" type="primary">LOC115211987</name>
</gene>
<dbReference type="InterPro" id="IPR050257">
    <property type="entry name" value="eL8/uL1-like"/>
</dbReference>
<evidence type="ECO:0000256" key="11">
    <source>
        <dbReference type="SAM" id="MobiDB-lite"/>
    </source>
</evidence>
<evidence type="ECO:0000256" key="3">
    <source>
        <dbReference type="ARBA" id="ARBA00022553"/>
    </source>
</evidence>
<keyword evidence="3" id="KW-0597">Phosphoprotein</keyword>
<organism evidence="12 13">
    <name type="scientific">Octopus sinensis</name>
    <name type="common">East Asian common octopus</name>
    <dbReference type="NCBI Taxonomy" id="2607531"/>
    <lineage>
        <taxon>Eukaryota</taxon>
        <taxon>Metazoa</taxon>
        <taxon>Spiralia</taxon>
        <taxon>Lophotrochozoa</taxon>
        <taxon>Mollusca</taxon>
        <taxon>Cephalopoda</taxon>
        <taxon>Coleoidea</taxon>
        <taxon>Octopodiformes</taxon>
        <taxon>Octopoda</taxon>
        <taxon>Incirrata</taxon>
        <taxon>Octopodidae</taxon>
        <taxon>Octopus</taxon>
    </lineage>
</organism>
<dbReference type="PANTHER" id="PTHR23105">
    <property type="entry name" value="RIBOSOMAL PROTEIN L7AE FAMILY MEMBER"/>
    <property type="match status" value="1"/>
</dbReference>
<feature type="region of interest" description="Disordered" evidence="11">
    <location>
        <begin position="310"/>
        <end position="334"/>
    </location>
</feature>
<evidence type="ECO:0000256" key="9">
    <source>
        <dbReference type="ARBA" id="ARBA00061550"/>
    </source>
</evidence>
<dbReference type="KEGG" id="osn:115211987"/>
<accession>A0A6P7SE67</accession>
<comment type="function">
    <text evidence="8">Regulates cellular senescence through inhibition of PTEN translation. Acts as a pro-apoptotic regulator in response to DNA damage.</text>
</comment>
<dbReference type="FunFam" id="3.40.50.790:FF:000004">
    <property type="entry name" value="Ribosomal L1 domain-containing 1-like 1"/>
    <property type="match status" value="1"/>
</dbReference>
<evidence type="ECO:0000256" key="1">
    <source>
        <dbReference type="ARBA" id="ARBA00004604"/>
    </source>
</evidence>
<dbReference type="InterPro" id="IPR028364">
    <property type="entry name" value="Ribosomal_uL1/biogenesis"/>
</dbReference>
<evidence type="ECO:0000256" key="6">
    <source>
        <dbReference type="ARBA" id="ARBA00023054"/>
    </source>
</evidence>
<evidence type="ECO:0000256" key="8">
    <source>
        <dbReference type="ARBA" id="ARBA00054167"/>
    </source>
</evidence>
<dbReference type="GO" id="GO:0005730">
    <property type="term" value="C:nucleolus"/>
    <property type="evidence" value="ECO:0007669"/>
    <property type="project" value="UniProtKB-SubCell"/>
</dbReference>
<reference evidence="13" key="1">
    <citation type="submission" date="2025-08" db="UniProtKB">
        <authorList>
            <consortium name="RefSeq"/>
        </authorList>
    </citation>
    <scope>IDENTIFICATION</scope>
</reference>
<dbReference type="CDD" id="cd00403">
    <property type="entry name" value="Ribosomal_L1"/>
    <property type="match status" value="1"/>
</dbReference>
<dbReference type="SUPFAM" id="SSF56808">
    <property type="entry name" value="Ribosomal protein L1"/>
    <property type="match status" value="1"/>
</dbReference>
<dbReference type="Proteomes" id="UP000515154">
    <property type="component" value="Linkage group LG5"/>
</dbReference>
<protein>
    <recommendedName>
        <fullName evidence="10">Ribosomal L1 domain-containing protein 1</fullName>
    </recommendedName>
</protein>
<keyword evidence="4" id="KW-0832">Ubl conjugation</keyword>
<comment type="subcellular location">
    <subcellularLocation>
        <location evidence="1">Nucleus</location>
        <location evidence="1">Nucleolus</location>
    </subcellularLocation>
</comment>
<evidence type="ECO:0000256" key="4">
    <source>
        <dbReference type="ARBA" id="ARBA00022843"/>
    </source>
</evidence>
<keyword evidence="7" id="KW-0539">Nucleus</keyword>
<comment type="similarity">
    <text evidence="9">Belongs to the universal ribosomal protein uL1 family. Highly divergent.</text>
</comment>
<keyword evidence="2" id="KW-1017">Isopeptide bond</keyword>
<dbReference type="RefSeq" id="XP_029636622.1">
    <property type="nucleotide sequence ID" value="XM_029780762.2"/>
</dbReference>
<keyword evidence="5" id="KW-0007">Acetylation</keyword>
<name>A0A6P7SE67_9MOLL</name>
<dbReference type="GO" id="GO:0003723">
    <property type="term" value="F:RNA binding"/>
    <property type="evidence" value="ECO:0007669"/>
    <property type="project" value="InterPro"/>
</dbReference>
<dbReference type="InterPro" id="IPR016095">
    <property type="entry name" value="Ribosomal_uL1_3-a/b-sand"/>
</dbReference>
<feature type="compositionally biased region" description="Basic residues" evidence="11">
    <location>
        <begin position="324"/>
        <end position="334"/>
    </location>
</feature>
<evidence type="ECO:0000256" key="10">
    <source>
        <dbReference type="ARBA" id="ARBA00070787"/>
    </source>
</evidence>
<keyword evidence="12" id="KW-1185">Reference proteome</keyword>
<keyword evidence="6" id="KW-0175">Coiled coil</keyword>
<sequence>MASKLLDVEVDQVKSSINALFSFLKKKRKNELFDVPVKILMSFTFKSIPKIKNKVINLNVPHGLGFENQYICLFVPDLNKRVRDSDPTVFHYKELLAEKKITCVSEVITLKTLHLEYRPVEAKRKLCNKFDLFLADRSIFGPLPRILGRDFFRRKRIPIKVDLKSDKLKEEINSAVNDSFLVITGRGSCCMAHIANSSMKQTEVSDNIIAAVNSLCQSIPGGAENIRNIYLKTEDSPSLPVYLAASGNADIEDHEQALAQAEPEPEEITWKLRSDAYVDDNKEIILCNNDKKRKLLWGNEDFSNTPFKKHIKKKKKGNATVNTSKRKTLKKKKAREIWKEIKKNKQNKKNVT</sequence>
<evidence type="ECO:0000313" key="13">
    <source>
        <dbReference type="RefSeq" id="XP_029636622.1"/>
    </source>
</evidence>
<evidence type="ECO:0000313" key="12">
    <source>
        <dbReference type="Proteomes" id="UP000515154"/>
    </source>
</evidence>